<dbReference type="InterPro" id="IPR050807">
    <property type="entry name" value="TransReg_Diox_bact_type"/>
</dbReference>
<keyword evidence="2" id="KW-0238">DNA-binding</keyword>
<dbReference type="GO" id="GO:0005829">
    <property type="term" value="C:cytosol"/>
    <property type="evidence" value="ECO:0007669"/>
    <property type="project" value="TreeGrafter"/>
</dbReference>
<protein>
    <recommendedName>
        <fullName evidence="4">HTH cro/C1-type domain-containing protein</fullName>
    </recommendedName>
</protein>
<keyword evidence="1" id="KW-0805">Transcription regulation</keyword>
<evidence type="ECO:0000313" key="5">
    <source>
        <dbReference type="EMBL" id="OGC43330.1"/>
    </source>
</evidence>
<name>A0A1F4UET8_UNCW3</name>
<evidence type="ECO:0000256" key="3">
    <source>
        <dbReference type="ARBA" id="ARBA00023163"/>
    </source>
</evidence>
<feature type="domain" description="HTH cro/C1-type" evidence="4">
    <location>
        <begin position="14"/>
        <end position="68"/>
    </location>
</feature>
<dbReference type="InterPro" id="IPR010982">
    <property type="entry name" value="Lambda_DNA-bd_dom_sf"/>
</dbReference>
<keyword evidence="3" id="KW-0804">Transcription</keyword>
<accession>A0A1F4UET8</accession>
<evidence type="ECO:0000259" key="4">
    <source>
        <dbReference type="PROSITE" id="PS50943"/>
    </source>
</evidence>
<proteinExistence type="predicted"/>
<dbReference type="CDD" id="cd00093">
    <property type="entry name" value="HTH_XRE"/>
    <property type="match status" value="1"/>
</dbReference>
<dbReference type="GO" id="GO:0003677">
    <property type="term" value="F:DNA binding"/>
    <property type="evidence" value="ECO:0007669"/>
    <property type="project" value="UniProtKB-KW"/>
</dbReference>
<reference evidence="5 6" key="1">
    <citation type="journal article" date="2016" name="Nat. Commun.">
        <title>Thousands of microbial genomes shed light on interconnected biogeochemical processes in an aquifer system.</title>
        <authorList>
            <person name="Anantharaman K."/>
            <person name="Brown C.T."/>
            <person name="Hug L.A."/>
            <person name="Sharon I."/>
            <person name="Castelle C.J."/>
            <person name="Probst A.J."/>
            <person name="Thomas B.C."/>
            <person name="Singh A."/>
            <person name="Wilkins M.J."/>
            <person name="Karaoz U."/>
            <person name="Brodie E.L."/>
            <person name="Williams K.H."/>
            <person name="Hubbard S.S."/>
            <person name="Banfield J.F."/>
        </authorList>
    </citation>
    <scope>NUCLEOTIDE SEQUENCE [LARGE SCALE GENOMIC DNA]</scope>
</reference>
<evidence type="ECO:0000256" key="2">
    <source>
        <dbReference type="ARBA" id="ARBA00023125"/>
    </source>
</evidence>
<gene>
    <name evidence="5" type="ORF">A2Y85_05030</name>
</gene>
<evidence type="ECO:0000256" key="1">
    <source>
        <dbReference type="ARBA" id="ARBA00023015"/>
    </source>
</evidence>
<dbReference type="PROSITE" id="PS50943">
    <property type="entry name" value="HTH_CROC1"/>
    <property type="match status" value="1"/>
</dbReference>
<organism evidence="5 6">
    <name type="scientific">candidate division WOR-3 bacterium RBG_13_43_14</name>
    <dbReference type="NCBI Taxonomy" id="1802590"/>
    <lineage>
        <taxon>Bacteria</taxon>
        <taxon>Bacteria division WOR-3</taxon>
    </lineage>
</organism>
<dbReference type="AlphaFoldDB" id="A0A1F4UET8"/>
<sequence length="106" mass="12246">MQRNPILIKLARRVRQLRKINKMTQEELAEHCDLHFTYIGEIERCEKNPTIISLQKISQAFKISLTELLTFADEPRKAGSNIDTLNKALQLLDLAKKLGETEIKTK</sequence>
<dbReference type="EMBL" id="MEUM01000026">
    <property type="protein sequence ID" value="OGC43330.1"/>
    <property type="molecule type" value="Genomic_DNA"/>
</dbReference>
<dbReference type="Pfam" id="PF01381">
    <property type="entry name" value="HTH_3"/>
    <property type="match status" value="1"/>
</dbReference>
<evidence type="ECO:0000313" key="6">
    <source>
        <dbReference type="Proteomes" id="UP000177025"/>
    </source>
</evidence>
<dbReference type="InterPro" id="IPR001387">
    <property type="entry name" value="Cro/C1-type_HTH"/>
</dbReference>
<dbReference type="SUPFAM" id="SSF47413">
    <property type="entry name" value="lambda repressor-like DNA-binding domains"/>
    <property type="match status" value="1"/>
</dbReference>
<dbReference type="Proteomes" id="UP000177025">
    <property type="component" value="Unassembled WGS sequence"/>
</dbReference>
<dbReference type="SMART" id="SM00530">
    <property type="entry name" value="HTH_XRE"/>
    <property type="match status" value="1"/>
</dbReference>
<dbReference type="Gene3D" id="1.10.260.40">
    <property type="entry name" value="lambda repressor-like DNA-binding domains"/>
    <property type="match status" value="1"/>
</dbReference>
<dbReference type="PANTHER" id="PTHR46797:SF23">
    <property type="entry name" value="HTH-TYPE TRANSCRIPTIONAL REGULATOR SUTR"/>
    <property type="match status" value="1"/>
</dbReference>
<dbReference type="PANTHER" id="PTHR46797">
    <property type="entry name" value="HTH-TYPE TRANSCRIPTIONAL REGULATOR"/>
    <property type="match status" value="1"/>
</dbReference>
<comment type="caution">
    <text evidence="5">The sequence shown here is derived from an EMBL/GenBank/DDBJ whole genome shotgun (WGS) entry which is preliminary data.</text>
</comment>
<dbReference type="GO" id="GO:0003700">
    <property type="term" value="F:DNA-binding transcription factor activity"/>
    <property type="evidence" value="ECO:0007669"/>
    <property type="project" value="TreeGrafter"/>
</dbReference>